<proteinExistence type="predicted"/>
<evidence type="ECO:0000313" key="2">
    <source>
        <dbReference type="Proteomes" id="UP000464752"/>
    </source>
</evidence>
<sequence length="122" mass="13089">MTGYIRLDEAPQFSISYPTCSVCVVDLENDGDGWTCPVCGTSWPNSAGDGDTGTLYAEWSGEEPDGETLSAEEAFAAGMKHEAEEKQRQYKRWGWCEHGRPGECGKAGCPGGSARHAGANPR</sequence>
<name>A0A6B9LCL3_9CAUD</name>
<dbReference type="RefSeq" id="YP_010751270.1">
    <property type="nucleotide sequence ID" value="NC_073367.1"/>
</dbReference>
<dbReference type="KEGG" id="vg:80004936"/>
<organism evidence="1 2">
    <name type="scientific">Microbacterium phage Terij</name>
    <dbReference type="NCBI Taxonomy" id="2686229"/>
    <lineage>
        <taxon>Viruses</taxon>
        <taxon>Duplodnaviria</taxon>
        <taxon>Heunggongvirae</taxon>
        <taxon>Uroviricota</taxon>
        <taxon>Caudoviricetes</taxon>
        <taxon>Hodgkinviridae</taxon>
        <taxon>Margaeryvirus</taxon>
        <taxon>Margaeryvirus terij</taxon>
    </lineage>
</organism>
<keyword evidence="2" id="KW-1185">Reference proteome</keyword>
<evidence type="ECO:0000313" key="1">
    <source>
        <dbReference type="EMBL" id="QHB37208.1"/>
    </source>
</evidence>
<gene>
    <name evidence="1" type="primary">74</name>
    <name evidence="1" type="ORF">SEA_TERIJ_74</name>
</gene>
<dbReference type="Proteomes" id="UP000464752">
    <property type="component" value="Segment"/>
</dbReference>
<accession>A0A6B9LCL3</accession>
<dbReference type="GeneID" id="80004936"/>
<protein>
    <submittedName>
        <fullName evidence="1">Uncharacterized protein</fullName>
    </submittedName>
</protein>
<dbReference type="EMBL" id="MN813684">
    <property type="protein sequence ID" value="QHB37208.1"/>
    <property type="molecule type" value="Genomic_DNA"/>
</dbReference>
<reference evidence="1 2" key="1">
    <citation type="submission" date="2019-12" db="EMBL/GenBank/DDBJ databases">
        <authorList>
            <person name="Kistler A.K."/>
            <person name="Garlena R.A."/>
            <person name="Russell D.A."/>
            <person name="Pope W.H."/>
            <person name="Jacobs-Sera D."/>
            <person name="Hatfull G.F."/>
        </authorList>
    </citation>
    <scope>NUCLEOTIDE SEQUENCE [LARGE SCALE GENOMIC DNA]</scope>
</reference>